<dbReference type="AlphaFoldDB" id="A0A8K0T2H7"/>
<evidence type="ECO:0000313" key="10">
    <source>
        <dbReference type="EMBL" id="KAH7328166.1"/>
    </source>
</evidence>
<keyword evidence="8" id="KW-0732">Signal</keyword>
<dbReference type="Gene3D" id="3.40.30.10">
    <property type="entry name" value="Glutaredoxin"/>
    <property type="match status" value="2"/>
</dbReference>
<feature type="compositionally biased region" description="Basic and acidic residues" evidence="6">
    <location>
        <begin position="208"/>
        <end position="221"/>
    </location>
</feature>
<evidence type="ECO:0000256" key="4">
    <source>
        <dbReference type="ARBA" id="ARBA00023136"/>
    </source>
</evidence>
<comment type="subcellular location">
    <subcellularLocation>
        <location evidence="1">Endoplasmic reticulum membrane</location>
        <topology evidence="1">Single-pass membrane protein</topology>
    </subcellularLocation>
</comment>
<dbReference type="PROSITE" id="PS00194">
    <property type="entry name" value="THIOREDOXIN_1"/>
    <property type="match status" value="1"/>
</dbReference>
<name>A0A8K0T2H7_9HYPO</name>
<dbReference type="InterPro" id="IPR052250">
    <property type="entry name" value="PDI_TMX3"/>
</dbReference>
<dbReference type="PANTHER" id="PTHR46426">
    <property type="entry name" value="PROTEIN DISULFIDE-ISOMERASE TMX3"/>
    <property type="match status" value="1"/>
</dbReference>
<feature type="transmembrane region" description="Helical" evidence="7">
    <location>
        <begin position="718"/>
        <end position="735"/>
    </location>
</feature>
<dbReference type="SUPFAM" id="SSF52833">
    <property type="entry name" value="Thioredoxin-like"/>
    <property type="match status" value="3"/>
</dbReference>
<feature type="region of interest" description="Disordered" evidence="6">
    <location>
        <begin position="293"/>
        <end position="312"/>
    </location>
</feature>
<feature type="signal peptide" evidence="8">
    <location>
        <begin position="1"/>
        <end position="18"/>
    </location>
</feature>
<feature type="compositionally biased region" description="Basic and acidic residues" evidence="6">
    <location>
        <begin position="179"/>
        <end position="197"/>
    </location>
</feature>
<evidence type="ECO:0000256" key="7">
    <source>
        <dbReference type="SAM" id="Phobius"/>
    </source>
</evidence>
<keyword evidence="11" id="KW-1185">Reference proteome</keyword>
<dbReference type="InterPro" id="IPR013766">
    <property type="entry name" value="Thioredoxin_domain"/>
</dbReference>
<dbReference type="CDD" id="cd02961">
    <property type="entry name" value="PDI_a_family"/>
    <property type="match status" value="2"/>
</dbReference>
<keyword evidence="2 7" id="KW-0812">Transmembrane</keyword>
<dbReference type="InterPro" id="IPR017937">
    <property type="entry name" value="Thioredoxin_CS"/>
</dbReference>
<feature type="compositionally biased region" description="Basic and acidic residues" evidence="6">
    <location>
        <begin position="259"/>
        <end position="284"/>
    </location>
</feature>
<comment type="function">
    <text evidence="5">Probable disulfide isomerase, which participates in the folding of proteins containing disulfide bonds. May act as a dithiol oxidase. Acts as a regulator of endoplasmic reticulum-mitochondria contact sites via its ability to regulate redox signals.</text>
</comment>
<evidence type="ECO:0000256" key="1">
    <source>
        <dbReference type="ARBA" id="ARBA00004389"/>
    </source>
</evidence>
<keyword evidence="4 7" id="KW-0472">Membrane</keyword>
<evidence type="ECO:0000256" key="2">
    <source>
        <dbReference type="ARBA" id="ARBA00022692"/>
    </source>
</evidence>
<gene>
    <name evidence="10" type="ORF">B0I35DRAFT_472911</name>
</gene>
<proteinExistence type="predicted"/>
<dbReference type="EMBL" id="JAGPNK010000001">
    <property type="protein sequence ID" value="KAH7328166.1"/>
    <property type="molecule type" value="Genomic_DNA"/>
</dbReference>
<dbReference type="PANTHER" id="PTHR46426:SF1">
    <property type="entry name" value="PROTEIN DISULFIDE-ISOMERASE TMX3"/>
    <property type="match status" value="1"/>
</dbReference>
<comment type="caution">
    <text evidence="10">The sequence shown here is derived from an EMBL/GenBank/DDBJ whole genome shotgun (WGS) entry which is preliminary data.</text>
</comment>
<evidence type="ECO:0000313" key="11">
    <source>
        <dbReference type="Proteomes" id="UP000813444"/>
    </source>
</evidence>
<evidence type="ECO:0000256" key="5">
    <source>
        <dbReference type="ARBA" id="ARBA00045246"/>
    </source>
</evidence>
<organism evidence="10 11">
    <name type="scientific">Stachybotrys elegans</name>
    <dbReference type="NCBI Taxonomy" id="80388"/>
    <lineage>
        <taxon>Eukaryota</taxon>
        <taxon>Fungi</taxon>
        <taxon>Dikarya</taxon>
        <taxon>Ascomycota</taxon>
        <taxon>Pezizomycotina</taxon>
        <taxon>Sordariomycetes</taxon>
        <taxon>Hypocreomycetidae</taxon>
        <taxon>Hypocreales</taxon>
        <taxon>Stachybotryaceae</taxon>
        <taxon>Stachybotrys</taxon>
    </lineage>
</organism>
<accession>A0A8K0T2H7</accession>
<feature type="domain" description="Thioredoxin" evidence="9">
    <location>
        <begin position="294"/>
        <end position="421"/>
    </location>
</feature>
<evidence type="ECO:0000256" key="3">
    <source>
        <dbReference type="ARBA" id="ARBA00022989"/>
    </source>
</evidence>
<evidence type="ECO:0000256" key="8">
    <source>
        <dbReference type="SAM" id="SignalP"/>
    </source>
</evidence>
<dbReference type="GO" id="GO:0005789">
    <property type="term" value="C:endoplasmic reticulum membrane"/>
    <property type="evidence" value="ECO:0007669"/>
    <property type="project" value="UniProtKB-SubCell"/>
</dbReference>
<dbReference type="OrthoDB" id="72053at2759"/>
<feature type="domain" description="Thioredoxin" evidence="9">
    <location>
        <begin position="34"/>
        <end position="162"/>
    </location>
</feature>
<evidence type="ECO:0000259" key="9">
    <source>
        <dbReference type="PROSITE" id="PS51352"/>
    </source>
</evidence>
<evidence type="ECO:0000256" key="6">
    <source>
        <dbReference type="SAM" id="MobiDB-lite"/>
    </source>
</evidence>
<dbReference type="Proteomes" id="UP000813444">
    <property type="component" value="Unassembled WGS sequence"/>
</dbReference>
<feature type="chain" id="PRO_5035420620" evidence="8">
    <location>
        <begin position="19"/>
        <end position="776"/>
    </location>
</feature>
<dbReference type="PROSITE" id="PS51352">
    <property type="entry name" value="THIOREDOXIN_2"/>
    <property type="match status" value="2"/>
</dbReference>
<sequence length="776" mass="88497">MRLLSLALLLGAAALSGAQSLDEEKNPKKENTYFNNIKVPPLLELTPSNWDKEMKLSKFLFVKHYSPYCPHCIEFAPMFQTLYEFYYTSKPDIDNADETTFIDYYSFRFGMINCVAHYDFCSNRGISSYPLTVLFEDGVEVEKVRGVKDLATLGDVIETALEKYKPKSRPATVEMPDPGVKEFHPSGKTTEESKKSLEPGSAELPEGAIKKPVDEATKVSEKTSASDSGKKPEGAAQKVAEANANEKPLAKDSPASKETTGKESSESEKSAKGDEEKPSEKYLIKDWKAPTSAELYNDRKPKRPSIEPNPNGISVELGADNFQKLVTLTQDPWFIKFYAPWCPHCQAMAPQWEQLAKTMRGKLNVGEVNCDRESRLCKDVHARSYPTILFFKGGERSEYLGLRGIGDFTQYAKNALDLASGIPDVDAESFAAMEKKEEVIFVYFYDFATTTEDFMALERLPLSLIGHAKLVKTKDPKLYDRFKITTWPRLLVSREGRPTYYTPLTPNEMRDEHRVLDWMKSVWLPLVPEMTVSNAKQIMDHKTVVLGILSRQDPEGFQSAIREMKSAANEWMDRQIQEFQLERKKLRDAKQMRIEEAEDRNDERALRNAKAIRIDMDNSGRKEVTFAWIDGVAWQRWIRTTYGVDVKDGERIIINDQDHRRYWDNTVTGNYIRVSRTSIMETLDKVVNGPQVIRAKFTVSLIEKVFLDIRNTFVERPYLSAFCVVGMLFAAGTWYRNRTRRSRGGHFRLDDHHMGYKDRKDGLGILGQNGNGTKAD</sequence>
<feature type="region of interest" description="Disordered" evidence="6">
    <location>
        <begin position="166"/>
        <end position="284"/>
    </location>
</feature>
<dbReference type="InterPro" id="IPR036249">
    <property type="entry name" value="Thioredoxin-like_sf"/>
</dbReference>
<keyword evidence="3 7" id="KW-1133">Transmembrane helix</keyword>
<dbReference type="Pfam" id="PF00085">
    <property type="entry name" value="Thioredoxin"/>
    <property type="match status" value="2"/>
</dbReference>
<reference evidence="10" key="1">
    <citation type="journal article" date="2021" name="Nat. Commun.">
        <title>Genetic determinants of endophytism in the Arabidopsis root mycobiome.</title>
        <authorList>
            <person name="Mesny F."/>
            <person name="Miyauchi S."/>
            <person name="Thiergart T."/>
            <person name="Pickel B."/>
            <person name="Atanasova L."/>
            <person name="Karlsson M."/>
            <person name="Huettel B."/>
            <person name="Barry K.W."/>
            <person name="Haridas S."/>
            <person name="Chen C."/>
            <person name="Bauer D."/>
            <person name="Andreopoulos W."/>
            <person name="Pangilinan J."/>
            <person name="LaButti K."/>
            <person name="Riley R."/>
            <person name="Lipzen A."/>
            <person name="Clum A."/>
            <person name="Drula E."/>
            <person name="Henrissat B."/>
            <person name="Kohler A."/>
            <person name="Grigoriev I.V."/>
            <person name="Martin F.M."/>
            <person name="Hacquard S."/>
        </authorList>
    </citation>
    <scope>NUCLEOTIDE SEQUENCE</scope>
    <source>
        <strain evidence="10">MPI-CAGE-CH-0235</strain>
    </source>
</reference>
<protein>
    <submittedName>
        <fullName evidence="10">Thioredoxin</fullName>
    </submittedName>
</protein>